<evidence type="ECO:0000256" key="1">
    <source>
        <dbReference type="PROSITE-ProRule" id="PRU00175"/>
    </source>
</evidence>
<protein>
    <recommendedName>
        <fullName evidence="3">RING-type domain-containing protein</fullName>
    </recommendedName>
</protein>
<name>A0A4R0RT10_9APHY</name>
<dbReference type="EMBL" id="RWJN01000040">
    <property type="protein sequence ID" value="TCD69485.1"/>
    <property type="molecule type" value="Genomic_DNA"/>
</dbReference>
<dbReference type="Proteomes" id="UP000292702">
    <property type="component" value="Unassembled WGS sequence"/>
</dbReference>
<feature type="domain" description="RING-type" evidence="3">
    <location>
        <begin position="7"/>
        <end position="55"/>
    </location>
</feature>
<dbReference type="AlphaFoldDB" id="A0A4R0RT10"/>
<accession>A0A4R0RT10</accession>
<gene>
    <name evidence="4" type="ORF">EIP91_007415</name>
</gene>
<dbReference type="InterPro" id="IPR013083">
    <property type="entry name" value="Znf_RING/FYVE/PHD"/>
</dbReference>
<dbReference type="SMART" id="SM00184">
    <property type="entry name" value="RING"/>
    <property type="match status" value="1"/>
</dbReference>
<keyword evidence="5" id="KW-1185">Reference proteome</keyword>
<keyword evidence="1" id="KW-0479">Metal-binding</keyword>
<dbReference type="OrthoDB" id="10680314at2759"/>
<reference evidence="4 5" key="1">
    <citation type="submission" date="2018-11" db="EMBL/GenBank/DDBJ databases">
        <title>Genome assembly of Steccherinum ochraceum LE-BIN_3174, the white-rot fungus of the Steccherinaceae family (The Residual Polyporoid clade, Polyporales, Basidiomycota).</title>
        <authorList>
            <person name="Fedorova T.V."/>
            <person name="Glazunova O.A."/>
            <person name="Landesman E.O."/>
            <person name="Moiseenko K.V."/>
            <person name="Psurtseva N.V."/>
            <person name="Savinova O.S."/>
            <person name="Shakhova N.V."/>
            <person name="Tyazhelova T.V."/>
            <person name="Vasina D.V."/>
        </authorList>
    </citation>
    <scope>NUCLEOTIDE SEQUENCE [LARGE SCALE GENOMIC DNA]</scope>
    <source>
        <strain evidence="4 5">LE-BIN_3174</strain>
    </source>
</reference>
<keyword evidence="1" id="KW-0862">Zinc</keyword>
<keyword evidence="1" id="KW-0863">Zinc-finger</keyword>
<proteinExistence type="predicted"/>
<feature type="coiled-coil region" evidence="2">
    <location>
        <begin position="176"/>
        <end position="224"/>
    </location>
</feature>
<sequence>MASRIHCHVCFDSYDLSGIRVFPLCGHGTCIACLDEIISFNSKQGIQKPPCPVCRKAFEPSKTIQLFLQPPDVSSQSQADAPKEDPETKLRDYSKVLKVLMTHVAAGVKEINEDTERRSMMRMGREVKRVVISMYAERGEKDEVQTLLLELAHFTERISAAFFTQATQSARLSEHLDAIKTQLKDSKTARNSLQDALTQSEKVCKEAIETAERSERMLSMEQKESTRLGTQLKEVTALAEQRYDLIARHKDKEMTLREKIHELVKDVSHRDDEIKDLRGRLDGLESMYAAENSQSQDDEKMWEDGLNDDDLDHIFDIVENSSEAEYDFGAPSVPQRPSISKPASHRSVSVTKPSFAGDWTLPASKKRRVSLRAEIDLDAEDDDPNASLFHKTLGLDRDGRSVSGALQLGDRSKRRFV</sequence>
<dbReference type="Gene3D" id="3.30.40.10">
    <property type="entry name" value="Zinc/RING finger domain, C3HC4 (zinc finger)"/>
    <property type="match status" value="1"/>
</dbReference>
<evidence type="ECO:0000259" key="3">
    <source>
        <dbReference type="PROSITE" id="PS50089"/>
    </source>
</evidence>
<evidence type="ECO:0000313" key="4">
    <source>
        <dbReference type="EMBL" id="TCD69485.1"/>
    </source>
</evidence>
<keyword evidence="2" id="KW-0175">Coiled coil</keyword>
<dbReference type="CDD" id="cd16449">
    <property type="entry name" value="RING-HC"/>
    <property type="match status" value="1"/>
</dbReference>
<dbReference type="STRING" id="92696.A0A4R0RT10"/>
<dbReference type="InterPro" id="IPR001841">
    <property type="entry name" value="Znf_RING"/>
</dbReference>
<evidence type="ECO:0000256" key="2">
    <source>
        <dbReference type="SAM" id="Coils"/>
    </source>
</evidence>
<comment type="caution">
    <text evidence="4">The sequence shown here is derived from an EMBL/GenBank/DDBJ whole genome shotgun (WGS) entry which is preliminary data.</text>
</comment>
<dbReference type="PROSITE" id="PS50089">
    <property type="entry name" value="ZF_RING_2"/>
    <property type="match status" value="1"/>
</dbReference>
<dbReference type="GO" id="GO:0008270">
    <property type="term" value="F:zinc ion binding"/>
    <property type="evidence" value="ECO:0007669"/>
    <property type="project" value="UniProtKB-KW"/>
</dbReference>
<organism evidence="4 5">
    <name type="scientific">Steccherinum ochraceum</name>
    <dbReference type="NCBI Taxonomy" id="92696"/>
    <lineage>
        <taxon>Eukaryota</taxon>
        <taxon>Fungi</taxon>
        <taxon>Dikarya</taxon>
        <taxon>Basidiomycota</taxon>
        <taxon>Agaricomycotina</taxon>
        <taxon>Agaricomycetes</taxon>
        <taxon>Polyporales</taxon>
        <taxon>Steccherinaceae</taxon>
        <taxon>Steccherinum</taxon>
    </lineage>
</organism>
<dbReference type="SUPFAM" id="SSF57850">
    <property type="entry name" value="RING/U-box"/>
    <property type="match status" value="1"/>
</dbReference>
<evidence type="ECO:0000313" key="5">
    <source>
        <dbReference type="Proteomes" id="UP000292702"/>
    </source>
</evidence>